<reference evidence="1 2" key="1">
    <citation type="submission" date="2021-01" db="EMBL/GenBank/DDBJ databases">
        <title>Whole genome shotgun sequence of Actinoplanes durhamensis NBRC 14914.</title>
        <authorList>
            <person name="Komaki H."/>
            <person name="Tamura T."/>
        </authorList>
    </citation>
    <scope>NUCLEOTIDE SEQUENCE [LARGE SCALE GENOMIC DNA]</scope>
    <source>
        <strain evidence="1 2">NBRC 14914</strain>
    </source>
</reference>
<gene>
    <name evidence="1" type="ORF">Adu01nite_23990</name>
</gene>
<keyword evidence="2" id="KW-1185">Reference proteome</keyword>
<organism evidence="1 2">
    <name type="scientific">Paractinoplanes durhamensis</name>
    <dbReference type="NCBI Taxonomy" id="113563"/>
    <lineage>
        <taxon>Bacteria</taxon>
        <taxon>Bacillati</taxon>
        <taxon>Actinomycetota</taxon>
        <taxon>Actinomycetes</taxon>
        <taxon>Micromonosporales</taxon>
        <taxon>Micromonosporaceae</taxon>
        <taxon>Paractinoplanes</taxon>
    </lineage>
</organism>
<evidence type="ECO:0000313" key="2">
    <source>
        <dbReference type="Proteomes" id="UP000637628"/>
    </source>
</evidence>
<dbReference type="EMBL" id="BOML01000020">
    <property type="protein sequence ID" value="GIE01049.1"/>
    <property type="molecule type" value="Genomic_DNA"/>
</dbReference>
<dbReference type="InterPro" id="IPR046036">
    <property type="entry name" value="DUF5994"/>
</dbReference>
<dbReference type="Pfam" id="PF19457">
    <property type="entry name" value="DUF5994"/>
    <property type="match status" value="1"/>
</dbReference>
<proteinExistence type="predicted"/>
<dbReference type="Proteomes" id="UP000637628">
    <property type="component" value="Unassembled WGS sequence"/>
</dbReference>
<dbReference type="RefSeq" id="WP_203726672.1">
    <property type="nucleotide sequence ID" value="NZ_BAAATX010000063.1"/>
</dbReference>
<comment type="caution">
    <text evidence="1">The sequence shown here is derived from an EMBL/GenBank/DDBJ whole genome shotgun (WGS) entry which is preliminary data.</text>
</comment>
<evidence type="ECO:0000313" key="1">
    <source>
        <dbReference type="EMBL" id="GIE01049.1"/>
    </source>
</evidence>
<name>A0ABQ3YUM7_9ACTN</name>
<accession>A0ABQ3YUM7</accession>
<sequence>MTSVSTHATISRRIEQARFRWGPIRFHNVTLDGCWWPASRDPGAALPGLVRAMDEARGPVVRLLLSAAGWAVRPHEIEVAGRTVSLGYFSGQSPATLTAIYADGGVTTVLVTPVAALAGSDPDQNAWESEGGRLAAAPA</sequence>
<protein>
    <submittedName>
        <fullName evidence="1">Uncharacterized protein</fullName>
    </submittedName>
</protein>